<proteinExistence type="predicted"/>
<comment type="caution">
    <text evidence="1">The sequence shown here is derived from an EMBL/GenBank/DDBJ whole genome shotgun (WGS) entry which is preliminary data.</text>
</comment>
<dbReference type="STRING" id="545696.HOLDEFILI_00910"/>
<reference evidence="1 2" key="2">
    <citation type="submission" date="2009-02" db="EMBL/GenBank/DDBJ databases">
        <title>Draft genome sequence of Holdemania filiformis DSM 12042.</title>
        <authorList>
            <person name="Sudarsanam P."/>
            <person name="Ley R."/>
            <person name="Guruge J."/>
            <person name="Turnbaugh P.J."/>
            <person name="Mahowald M."/>
            <person name="Liep D."/>
            <person name="Gordon J."/>
        </authorList>
    </citation>
    <scope>NUCLEOTIDE SEQUENCE [LARGE SCALE GENOMIC DNA]</scope>
    <source>
        <strain evidence="1 2">DSM 12042</strain>
    </source>
</reference>
<sequence>MDFLPHVHLYFKDCFPFSDFIGKMKVEISKPYEEKFDLPYHSKRKLKVKA</sequence>
<name>B9Y529_9FIRM</name>
<dbReference type="HOGENOM" id="CLU_3118618_0_0_9"/>
<protein>
    <submittedName>
        <fullName evidence="1">Uncharacterized protein</fullName>
    </submittedName>
</protein>
<dbReference type="Proteomes" id="UP000005950">
    <property type="component" value="Unassembled WGS sequence"/>
</dbReference>
<reference evidence="1 2" key="1">
    <citation type="submission" date="2008-12" db="EMBL/GenBank/DDBJ databases">
        <authorList>
            <person name="Fulton L."/>
            <person name="Clifton S."/>
            <person name="Fulton B."/>
            <person name="Xu J."/>
            <person name="Minx P."/>
            <person name="Pepin K.H."/>
            <person name="Johnson M."/>
            <person name="Bhonagiri V."/>
            <person name="Nash W.E."/>
            <person name="Mardis E.R."/>
            <person name="Wilson R.K."/>
        </authorList>
    </citation>
    <scope>NUCLEOTIDE SEQUENCE [LARGE SCALE GENOMIC DNA]</scope>
    <source>
        <strain evidence="1 2">DSM 12042</strain>
    </source>
</reference>
<organism evidence="1 2">
    <name type="scientific">Holdemania filiformis DSM 12042</name>
    <dbReference type="NCBI Taxonomy" id="545696"/>
    <lineage>
        <taxon>Bacteria</taxon>
        <taxon>Bacillati</taxon>
        <taxon>Bacillota</taxon>
        <taxon>Erysipelotrichia</taxon>
        <taxon>Erysipelotrichales</taxon>
        <taxon>Erysipelotrichaceae</taxon>
        <taxon>Holdemania</taxon>
    </lineage>
</organism>
<gene>
    <name evidence="1" type="ORF">HOLDEFILI_00910</name>
</gene>
<accession>B9Y529</accession>
<dbReference type="AlphaFoldDB" id="B9Y529"/>
<evidence type="ECO:0000313" key="2">
    <source>
        <dbReference type="Proteomes" id="UP000005950"/>
    </source>
</evidence>
<evidence type="ECO:0000313" key="1">
    <source>
        <dbReference type="EMBL" id="EEF68942.1"/>
    </source>
</evidence>
<dbReference type="EMBL" id="ACCF01000054">
    <property type="protein sequence ID" value="EEF68942.1"/>
    <property type="molecule type" value="Genomic_DNA"/>
</dbReference>